<proteinExistence type="predicted"/>
<reference evidence="6" key="1">
    <citation type="submission" date="2016-04" db="EMBL/GenBank/DDBJ databases">
        <title>Complete Genome Sequences of Twelve Strains of a Stable Defined Moderately Diverse Mouse Microbiota 2 (sDMDMm2).</title>
        <authorList>
            <person name="Uchimura Y."/>
            <person name="Wyss M."/>
            <person name="Brugiroux S."/>
            <person name="Limenitakis J.P."/>
            <person name="Stecher B."/>
            <person name="McCoy K.D."/>
            <person name="Macpherson A.J."/>
        </authorList>
    </citation>
    <scope>NUCLEOTIDE SEQUENCE [LARGE SCALE GENOMIC DNA]</scope>
    <source>
        <strain evidence="6">I48</strain>
    </source>
</reference>
<evidence type="ECO:0000256" key="1">
    <source>
        <dbReference type="ARBA" id="ARBA00022729"/>
    </source>
</evidence>
<dbReference type="Pfam" id="PF13505">
    <property type="entry name" value="OMP_b-brl"/>
    <property type="match status" value="1"/>
</dbReference>
<accession>A0A4S2CI34</accession>
<dbReference type="EMBL" id="CP015401">
    <property type="protein sequence ID" value="ANU57779.1"/>
    <property type="molecule type" value="Genomic_DNA"/>
</dbReference>
<reference evidence="4" key="2">
    <citation type="submission" date="2017-04" db="EMBL/GenBank/DDBJ databases">
        <title>Complete Genome Sequences of Twelve Strains of a Stable Defined Moderately Diverse Mouse Microbiota 2 (sDMDMm2).</title>
        <authorList>
            <person name="Uchimura Y."/>
            <person name="Wyss M."/>
            <person name="Brugiroux S."/>
            <person name="Limenitakis J.P."/>
            <person name="Stecher B."/>
            <person name="McCoy K.D."/>
            <person name="Macpherson A.J."/>
        </authorList>
    </citation>
    <scope>NUCLEOTIDE SEQUENCE</scope>
    <source>
        <strain evidence="4">I48</strain>
    </source>
</reference>
<evidence type="ECO:0000313" key="6">
    <source>
        <dbReference type="Proteomes" id="UP000092631"/>
    </source>
</evidence>
<dbReference type="Proteomes" id="UP000092631">
    <property type="component" value="Chromosome"/>
</dbReference>
<dbReference type="Proteomes" id="UP000309566">
    <property type="component" value="Unassembled WGS sequence"/>
</dbReference>
<organism evidence="4 6">
    <name type="scientific">Bacteroides caecimuris</name>
    <dbReference type="NCBI Taxonomy" id="1796613"/>
    <lineage>
        <taxon>Bacteria</taxon>
        <taxon>Pseudomonadati</taxon>
        <taxon>Bacteroidota</taxon>
        <taxon>Bacteroidia</taxon>
        <taxon>Bacteroidales</taxon>
        <taxon>Bacteroidaceae</taxon>
        <taxon>Bacteroides</taxon>
    </lineage>
</organism>
<dbReference type="Gene3D" id="2.40.160.20">
    <property type="match status" value="1"/>
</dbReference>
<keyword evidence="6" id="KW-1185">Reference proteome</keyword>
<dbReference type="RefSeq" id="WP_065538748.1">
    <property type="nucleotide sequence ID" value="NZ_CAPDLJ010000037.1"/>
</dbReference>
<evidence type="ECO:0000256" key="2">
    <source>
        <dbReference type="SAM" id="SignalP"/>
    </source>
</evidence>
<evidence type="ECO:0000313" key="4">
    <source>
        <dbReference type="EMBL" id="ANU57779.1"/>
    </source>
</evidence>
<evidence type="ECO:0000259" key="3">
    <source>
        <dbReference type="Pfam" id="PF13505"/>
    </source>
</evidence>
<evidence type="ECO:0000313" key="5">
    <source>
        <dbReference type="EMBL" id="TGY28099.1"/>
    </source>
</evidence>
<dbReference type="AlphaFoldDB" id="A0A1C7GZT5"/>
<sequence>MKKGLLLVVVMLATIAAKAQEVYVGGSLNVWRNSTGNTTSFKIAPEIGYNFNETWALGAELAYGHEYANKVSMNSFDFAPYIRFSYYESGIVRLFLDGTALIGLDKVKDGDTFKRGQVGLRPGIAVKLNDNFSFIAKYGFLGYRRNMDYDEDYAPIKHSFGLNLTSEDLSIGFHYAF</sequence>
<name>A0A1C7GZT5_9BACE</name>
<protein>
    <recommendedName>
        <fullName evidence="3">Outer membrane protein beta-barrel domain-containing protein</fullName>
    </recommendedName>
</protein>
<dbReference type="SUPFAM" id="SSF56925">
    <property type="entry name" value="OMPA-like"/>
    <property type="match status" value="1"/>
</dbReference>
<keyword evidence="1 2" id="KW-0732">Signal</keyword>
<gene>
    <name evidence="4" type="ORF">A4V03_09525</name>
    <name evidence="5" type="ORF">E5353_15465</name>
</gene>
<dbReference type="InterPro" id="IPR011250">
    <property type="entry name" value="OMP/PagP_B-barrel"/>
</dbReference>
<dbReference type="KEGG" id="bcae:A4V03_09525"/>
<dbReference type="EMBL" id="SRYX01000077">
    <property type="protein sequence ID" value="TGY28099.1"/>
    <property type="molecule type" value="Genomic_DNA"/>
</dbReference>
<dbReference type="GeneID" id="82187377"/>
<evidence type="ECO:0000313" key="7">
    <source>
        <dbReference type="Proteomes" id="UP000309566"/>
    </source>
</evidence>
<accession>A0A1C7GZT5</accession>
<feature type="signal peptide" evidence="2">
    <location>
        <begin position="1"/>
        <end position="19"/>
    </location>
</feature>
<reference evidence="5 7" key="3">
    <citation type="submission" date="2019-04" db="EMBL/GenBank/DDBJ databases">
        <title>Microbes associate with the intestines of laboratory mice.</title>
        <authorList>
            <person name="Navarre W."/>
            <person name="Wong E."/>
            <person name="Huang K."/>
            <person name="Tropini C."/>
            <person name="Ng K."/>
            <person name="Yu B."/>
        </authorList>
    </citation>
    <scope>NUCLEOTIDE SEQUENCE [LARGE SCALE GENOMIC DNA]</scope>
    <source>
        <strain evidence="5 7">NM63_1-25</strain>
    </source>
</reference>
<feature type="chain" id="PRO_5036017429" description="Outer membrane protein beta-barrel domain-containing protein" evidence="2">
    <location>
        <begin position="20"/>
        <end position="177"/>
    </location>
</feature>
<dbReference type="OrthoDB" id="1082240at2"/>
<dbReference type="InterPro" id="IPR027385">
    <property type="entry name" value="Beta-barrel_OMP"/>
</dbReference>
<feature type="domain" description="Outer membrane protein beta-barrel" evidence="3">
    <location>
        <begin position="6"/>
        <end position="160"/>
    </location>
</feature>